<dbReference type="EMBL" id="JAVDQT010000002">
    <property type="protein sequence ID" value="MDR6432051.1"/>
    <property type="molecule type" value="Genomic_DNA"/>
</dbReference>
<sequence length="105" mass="12684">MIRSRGEPPKTLINKEYPFQVVLFMTDWHRTNLIPMLNDRTRLGGYRLWNTTLHDIKYFEIAMFKTEQGQQEFIRLYGGVSHDPWDNKSKPWETYFEKCDRNPVT</sequence>
<dbReference type="Proteomes" id="UP001184614">
    <property type="component" value="Unassembled WGS sequence"/>
</dbReference>
<name>A0ABU1M8L3_9HYPH</name>
<accession>A0ABU1M8L3</accession>
<keyword evidence="2" id="KW-1185">Reference proteome</keyword>
<evidence type="ECO:0000313" key="1">
    <source>
        <dbReference type="EMBL" id="MDR6432051.1"/>
    </source>
</evidence>
<dbReference type="RefSeq" id="WP_310011516.1">
    <property type="nucleotide sequence ID" value="NZ_JAVDQT010000002.1"/>
</dbReference>
<evidence type="ECO:0000313" key="2">
    <source>
        <dbReference type="Proteomes" id="UP001184614"/>
    </source>
</evidence>
<organism evidence="1 2">
    <name type="scientific">Brucella pseudogrignonensis</name>
    <dbReference type="NCBI Taxonomy" id="419475"/>
    <lineage>
        <taxon>Bacteria</taxon>
        <taxon>Pseudomonadati</taxon>
        <taxon>Pseudomonadota</taxon>
        <taxon>Alphaproteobacteria</taxon>
        <taxon>Hyphomicrobiales</taxon>
        <taxon>Brucellaceae</taxon>
        <taxon>Brucella/Ochrobactrum group</taxon>
        <taxon>Brucella</taxon>
    </lineage>
</organism>
<reference evidence="1 2" key="1">
    <citation type="submission" date="2023-07" db="EMBL/GenBank/DDBJ databases">
        <title>Sorghum-associated microbial communities from plants grown in Nebraska, USA.</title>
        <authorList>
            <person name="Schachtman D."/>
        </authorList>
    </citation>
    <scope>NUCLEOTIDE SEQUENCE [LARGE SCALE GENOMIC DNA]</scope>
    <source>
        <strain evidence="1 2">DS1730</strain>
    </source>
</reference>
<protein>
    <submittedName>
        <fullName evidence="1">Uncharacterized protein</fullName>
    </submittedName>
</protein>
<proteinExistence type="predicted"/>
<comment type="caution">
    <text evidence="1">The sequence shown here is derived from an EMBL/GenBank/DDBJ whole genome shotgun (WGS) entry which is preliminary data.</text>
</comment>
<gene>
    <name evidence="1" type="ORF">J2782_001786</name>
</gene>